<organism evidence="2 3">
    <name type="scientific">Saccharothrix syringae</name>
    <name type="common">Nocardiopsis syringae</name>
    <dbReference type="NCBI Taxonomy" id="103733"/>
    <lineage>
        <taxon>Bacteria</taxon>
        <taxon>Bacillati</taxon>
        <taxon>Actinomycetota</taxon>
        <taxon>Actinomycetes</taxon>
        <taxon>Pseudonocardiales</taxon>
        <taxon>Pseudonocardiaceae</taxon>
        <taxon>Saccharothrix</taxon>
    </lineage>
</organism>
<accession>A0A5Q0H019</accession>
<evidence type="ECO:0000313" key="3">
    <source>
        <dbReference type="Proteomes" id="UP000325787"/>
    </source>
</evidence>
<keyword evidence="3" id="KW-1185">Reference proteome</keyword>
<dbReference type="RefSeq" id="WP_033431678.1">
    <property type="nucleotide sequence ID" value="NZ_CP034550.1"/>
</dbReference>
<sequence>MTVPDREHHRRAPRRTPPPPAAPHLTGLHALQRLAGNAAVTSIVQRTWAVADAKRVPAEEARAAGQAVERHRGYRRRVLDVLEEGAAIPERATNDDYDRRWRNTARWLLQGTSPLFVLSRPHDHEHRRLDPHQGEMWLKSAVRPDVEPAADYELHPRHGGLARVVVGGVPAFVRGGLIHLVDGDRTREEVVKFLVHEVQHLADGNGEWDRLDHTSRDHGLDEAWQIYATEYRAHSYQARDEFPDDERPAAELDGFRTARQLAIFRDIHGGSAYPQVTAAWDGEEGQARQPFRDRVRGHVEPESLNPLNSPALHEFHRSFRYSTTPWETFRATFDRLDRRDTAALRDSLATHPLLLERLGEFLARHAPGSPGIREAVRAKEEANRSAWAAEQDDEDARDRRFTAVRDRARAAERAERERDLRLREEREARWQERRAGRSPQPVSQEEEEERRRRIEARRRERDAPGKVREQ</sequence>
<name>A0A5Q0H019_SACSY</name>
<gene>
    <name evidence="2" type="ORF">EKG83_20200</name>
</gene>
<protein>
    <submittedName>
        <fullName evidence="2">Uncharacterized protein</fullName>
    </submittedName>
</protein>
<dbReference type="Proteomes" id="UP000325787">
    <property type="component" value="Chromosome"/>
</dbReference>
<dbReference type="KEGG" id="ssyi:EKG83_20200"/>
<feature type="region of interest" description="Disordered" evidence="1">
    <location>
        <begin position="1"/>
        <end position="23"/>
    </location>
</feature>
<feature type="compositionally biased region" description="Basic and acidic residues" evidence="1">
    <location>
        <begin position="449"/>
        <end position="470"/>
    </location>
</feature>
<proteinExistence type="predicted"/>
<dbReference type="AlphaFoldDB" id="A0A5Q0H019"/>
<feature type="region of interest" description="Disordered" evidence="1">
    <location>
        <begin position="428"/>
        <end position="470"/>
    </location>
</feature>
<evidence type="ECO:0000256" key="1">
    <source>
        <dbReference type="SAM" id="MobiDB-lite"/>
    </source>
</evidence>
<evidence type="ECO:0000313" key="2">
    <source>
        <dbReference type="EMBL" id="QFZ19453.1"/>
    </source>
</evidence>
<dbReference type="EMBL" id="CP034550">
    <property type="protein sequence ID" value="QFZ19453.1"/>
    <property type="molecule type" value="Genomic_DNA"/>
</dbReference>
<reference evidence="3" key="1">
    <citation type="journal article" date="2021" name="Curr. Microbiol.">
        <title>Complete genome of nocamycin-producing strain Saccharothrix syringae NRRL B-16468 reveals the biosynthetic potential for secondary metabolites.</title>
        <authorList>
            <person name="Mo X."/>
            <person name="Yang S."/>
        </authorList>
    </citation>
    <scope>NUCLEOTIDE SEQUENCE [LARGE SCALE GENOMIC DNA]</scope>
    <source>
        <strain evidence="3">ATCC 51364 / DSM 43886 / JCM 6844 / KCTC 9398 / NBRC 14523 / NRRL B-16468 / INA 2240</strain>
    </source>
</reference>